<name>A0ABW1S9M2_9PROT</name>
<evidence type="ECO:0000313" key="5">
    <source>
        <dbReference type="EMBL" id="MFC6198376.1"/>
    </source>
</evidence>
<dbReference type="InterPro" id="IPR016161">
    <property type="entry name" value="Ald_DH/histidinol_DH"/>
</dbReference>
<dbReference type="InterPro" id="IPR029510">
    <property type="entry name" value="Ald_DH_CS_GLU"/>
</dbReference>
<dbReference type="SUPFAM" id="SSF53720">
    <property type="entry name" value="ALDH-like"/>
    <property type="match status" value="1"/>
</dbReference>
<dbReference type="InterPro" id="IPR016160">
    <property type="entry name" value="Ald_DH_CS_CYS"/>
</dbReference>
<accession>A0ABW1S9M2</accession>
<dbReference type="PANTHER" id="PTHR11699">
    <property type="entry name" value="ALDEHYDE DEHYDROGENASE-RELATED"/>
    <property type="match status" value="1"/>
</dbReference>
<evidence type="ECO:0000256" key="1">
    <source>
        <dbReference type="ARBA" id="ARBA00023002"/>
    </source>
</evidence>
<dbReference type="PROSITE" id="PS00687">
    <property type="entry name" value="ALDEHYDE_DEHYDR_GLU"/>
    <property type="match status" value="1"/>
</dbReference>
<evidence type="ECO:0000256" key="3">
    <source>
        <dbReference type="RuleBase" id="RU003345"/>
    </source>
</evidence>
<dbReference type="InterPro" id="IPR016162">
    <property type="entry name" value="Ald_DH_N"/>
</dbReference>
<dbReference type="Gene3D" id="3.40.605.10">
    <property type="entry name" value="Aldehyde Dehydrogenase, Chain A, domain 1"/>
    <property type="match status" value="1"/>
</dbReference>
<protein>
    <submittedName>
        <fullName evidence="5">Aldehyde dehydrogenase family protein</fullName>
    </submittedName>
</protein>
<gene>
    <name evidence="5" type="ORF">ACFQDM_09810</name>
</gene>
<evidence type="ECO:0000313" key="6">
    <source>
        <dbReference type="Proteomes" id="UP001596303"/>
    </source>
</evidence>
<comment type="similarity">
    <text evidence="3">Belongs to the aldehyde dehydrogenase family.</text>
</comment>
<evidence type="ECO:0000259" key="4">
    <source>
        <dbReference type="Pfam" id="PF00171"/>
    </source>
</evidence>
<organism evidence="5 6">
    <name type="scientific">Ponticaulis profundi</name>
    <dbReference type="NCBI Taxonomy" id="2665222"/>
    <lineage>
        <taxon>Bacteria</taxon>
        <taxon>Pseudomonadati</taxon>
        <taxon>Pseudomonadota</taxon>
        <taxon>Alphaproteobacteria</taxon>
        <taxon>Hyphomonadales</taxon>
        <taxon>Hyphomonadaceae</taxon>
        <taxon>Ponticaulis</taxon>
    </lineage>
</organism>
<dbReference type="Proteomes" id="UP001596303">
    <property type="component" value="Unassembled WGS sequence"/>
</dbReference>
<dbReference type="InterPro" id="IPR015590">
    <property type="entry name" value="Aldehyde_DH_dom"/>
</dbReference>
<dbReference type="Pfam" id="PF00171">
    <property type="entry name" value="Aldedh"/>
    <property type="match status" value="1"/>
</dbReference>
<comment type="caution">
    <text evidence="5">The sequence shown here is derived from an EMBL/GenBank/DDBJ whole genome shotgun (WGS) entry which is preliminary data.</text>
</comment>
<feature type="domain" description="Aldehyde dehydrogenase" evidence="4">
    <location>
        <begin position="35"/>
        <end position="498"/>
    </location>
</feature>
<keyword evidence="1 3" id="KW-0560">Oxidoreductase</keyword>
<keyword evidence="6" id="KW-1185">Reference proteome</keyword>
<feature type="active site" evidence="2">
    <location>
        <position position="274"/>
    </location>
</feature>
<evidence type="ECO:0000256" key="2">
    <source>
        <dbReference type="PROSITE-ProRule" id="PRU10007"/>
    </source>
</evidence>
<sequence>MICSDAAGILTMTTTAAFLSGPHHHIINGQAVPAASGETFLVQNPATEVDIASVARGSAVDIDAAVHAARHAFENGWKDMPAPKRTDILNRFAAKIAKNADLLADVETSESGTPRSWSYPTMLQGFPSFLSYYAGWPTKILGDTIPAHPLGRDDQDFLVYTQREPIGVVGAITPWNSPAGIFLMKLAPALAAGCTVVVKSPELAPLTTELMVRLAHEAGLPDGVLNLVHGYGADAGAALAAHPGVDKISFTGSTATGRLILDAAKGNLKKVSLELGGKSPFVVMKDADLDEAAPAAAIACFGMSGQNCMAATRIFVHEDIMASFLEKLDQTIDFLKVGNGFDQGVFVGPLISAAQKEKVLGYIEAGKADGATLHRGGKALDGPGHWVEPTVFTNCRHDMRIAREEIFGPVMTILPFGDDEAALDTALNDTNYGLSGSVWSKDIGKAIRLSRKIDSGQVAINAHAAISAETPFGGNRQSGWGRELGKEGLDEYLKTKAISVRLA</sequence>
<dbReference type="RefSeq" id="WP_377378535.1">
    <property type="nucleotide sequence ID" value="NZ_JBHSSW010000012.1"/>
</dbReference>
<dbReference type="InterPro" id="IPR016163">
    <property type="entry name" value="Ald_DH_C"/>
</dbReference>
<dbReference type="Gene3D" id="3.40.309.10">
    <property type="entry name" value="Aldehyde Dehydrogenase, Chain A, domain 2"/>
    <property type="match status" value="1"/>
</dbReference>
<reference evidence="6" key="1">
    <citation type="journal article" date="2019" name="Int. J. Syst. Evol. Microbiol.">
        <title>The Global Catalogue of Microorganisms (GCM) 10K type strain sequencing project: providing services to taxonomists for standard genome sequencing and annotation.</title>
        <authorList>
            <consortium name="The Broad Institute Genomics Platform"/>
            <consortium name="The Broad Institute Genome Sequencing Center for Infectious Disease"/>
            <person name="Wu L."/>
            <person name="Ma J."/>
        </authorList>
    </citation>
    <scope>NUCLEOTIDE SEQUENCE [LARGE SCALE GENOMIC DNA]</scope>
    <source>
        <strain evidence="6">CGMCC-1.15741</strain>
    </source>
</reference>
<proteinExistence type="inferred from homology"/>
<dbReference type="PROSITE" id="PS00070">
    <property type="entry name" value="ALDEHYDE_DEHYDR_CYS"/>
    <property type="match status" value="1"/>
</dbReference>
<dbReference type="EMBL" id="JBHSSW010000012">
    <property type="protein sequence ID" value="MFC6198376.1"/>
    <property type="molecule type" value="Genomic_DNA"/>
</dbReference>